<dbReference type="Pfam" id="PF12214">
    <property type="entry name" value="TPX2_importin"/>
    <property type="match status" value="1"/>
</dbReference>
<dbReference type="Proteomes" id="UP001202328">
    <property type="component" value="Unassembled WGS sequence"/>
</dbReference>
<dbReference type="EMBL" id="JAJJMB010007708">
    <property type="protein sequence ID" value="KAI3928723.1"/>
    <property type="molecule type" value="Genomic_DNA"/>
</dbReference>
<sequence>MGPDFKTANRVRPYKVKSSARLRMNIPNFKARPVSKKILEAPTSPALPRSTPHLTEFQEFHLKTSERANQHAESSHQLLLVKNFASSKMCVLFQIGLNAAQDEINWNFWIKKGQCE</sequence>
<dbReference type="GO" id="GO:0090307">
    <property type="term" value="P:mitotic spindle assembly"/>
    <property type="evidence" value="ECO:0007669"/>
    <property type="project" value="TreeGrafter"/>
</dbReference>
<keyword evidence="3" id="KW-1185">Reference proteome</keyword>
<evidence type="ECO:0000259" key="1">
    <source>
        <dbReference type="Pfam" id="PF12214"/>
    </source>
</evidence>
<reference evidence="2" key="1">
    <citation type="submission" date="2022-04" db="EMBL/GenBank/DDBJ databases">
        <title>A functionally conserved STORR gene fusion in Papaver species that diverged 16.8 million years ago.</title>
        <authorList>
            <person name="Catania T."/>
        </authorList>
    </citation>
    <scope>NUCLEOTIDE SEQUENCE</scope>
    <source>
        <strain evidence="2">S-188037</strain>
    </source>
</reference>
<name>A0AAD4SY65_9MAGN</name>
<dbReference type="AlphaFoldDB" id="A0AAD4SY65"/>
<dbReference type="InterPro" id="IPR027330">
    <property type="entry name" value="TPX2_central_dom"/>
</dbReference>
<dbReference type="GO" id="GO:0030295">
    <property type="term" value="F:protein kinase activator activity"/>
    <property type="evidence" value="ECO:0007669"/>
    <property type="project" value="TreeGrafter"/>
</dbReference>
<dbReference type="InterPro" id="IPR009675">
    <property type="entry name" value="TPX2_fam"/>
</dbReference>
<accession>A0AAD4SY65</accession>
<dbReference type="PANTHER" id="PTHR14326:SF44">
    <property type="entry name" value="TARGETING PROTEIN FOR XKLP2"/>
    <property type="match status" value="1"/>
</dbReference>
<protein>
    <recommendedName>
        <fullName evidence="1">TPX2 central domain-containing protein</fullName>
    </recommendedName>
</protein>
<evidence type="ECO:0000313" key="3">
    <source>
        <dbReference type="Proteomes" id="UP001202328"/>
    </source>
</evidence>
<dbReference type="GO" id="GO:0008017">
    <property type="term" value="F:microtubule binding"/>
    <property type="evidence" value="ECO:0007669"/>
    <property type="project" value="TreeGrafter"/>
</dbReference>
<gene>
    <name evidence="2" type="ORF">MKW98_024324</name>
</gene>
<proteinExistence type="predicted"/>
<dbReference type="GO" id="GO:0005819">
    <property type="term" value="C:spindle"/>
    <property type="evidence" value="ECO:0007669"/>
    <property type="project" value="InterPro"/>
</dbReference>
<feature type="domain" description="TPX2 central" evidence="1">
    <location>
        <begin position="3"/>
        <end position="77"/>
    </location>
</feature>
<comment type="caution">
    <text evidence="2">The sequence shown here is derived from an EMBL/GenBank/DDBJ whole genome shotgun (WGS) entry which is preliminary data.</text>
</comment>
<dbReference type="GO" id="GO:0005880">
    <property type="term" value="C:nuclear microtubule"/>
    <property type="evidence" value="ECO:0007669"/>
    <property type="project" value="TreeGrafter"/>
</dbReference>
<organism evidence="2 3">
    <name type="scientific">Papaver atlanticum</name>
    <dbReference type="NCBI Taxonomy" id="357466"/>
    <lineage>
        <taxon>Eukaryota</taxon>
        <taxon>Viridiplantae</taxon>
        <taxon>Streptophyta</taxon>
        <taxon>Embryophyta</taxon>
        <taxon>Tracheophyta</taxon>
        <taxon>Spermatophyta</taxon>
        <taxon>Magnoliopsida</taxon>
        <taxon>Ranunculales</taxon>
        <taxon>Papaveraceae</taxon>
        <taxon>Papaveroideae</taxon>
        <taxon>Papaver</taxon>
    </lineage>
</organism>
<evidence type="ECO:0000313" key="2">
    <source>
        <dbReference type="EMBL" id="KAI3928723.1"/>
    </source>
</evidence>
<dbReference type="GO" id="GO:0060236">
    <property type="term" value="P:regulation of mitotic spindle organization"/>
    <property type="evidence" value="ECO:0007669"/>
    <property type="project" value="InterPro"/>
</dbReference>
<dbReference type="PANTHER" id="PTHR14326">
    <property type="entry name" value="TARGETING PROTEIN FOR XKLP2"/>
    <property type="match status" value="1"/>
</dbReference>